<dbReference type="GO" id="GO:0016998">
    <property type="term" value="P:cell wall macromolecule catabolic process"/>
    <property type="evidence" value="ECO:0007669"/>
    <property type="project" value="InterPro"/>
</dbReference>
<evidence type="ECO:0000313" key="5">
    <source>
        <dbReference type="Proteomes" id="UP000067625"/>
    </source>
</evidence>
<proteinExistence type="inferred from homology"/>
<dbReference type="InterPro" id="IPR017853">
    <property type="entry name" value="GH"/>
</dbReference>
<dbReference type="GO" id="GO:0016052">
    <property type="term" value="P:carbohydrate catabolic process"/>
    <property type="evidence" value="ECO:0007669"/>
    <property type="project" value="TreeGrafter"/>
</dbReference>
<dbReference type="PATRIC" id="fig|1441095.3.peg.4968"/>
<dbReference type="Proteomes" id="UP000067625">
    <property type="component" value="Chromosome"/>
</dbReference>
<dbReference type="PANTHER" id="PTHR34135">
    <property type="entry name" value="LYSOZYME"/>
    <property type="match status" value="1"/>
</dbReference>
<dbReference type="AlphaFoldDB" id="A0A0M4FUJ8"/>
<dbReference type="CDD" id="cd06413">
    <property type="entry name" value="GH25_muramidase_1"/>
    <property type="match status" value="1"/>
</dbReference>
<dbReference type="SUPFAM" id="SSF51445">
    <property type="entry name" value="(Trans)glycosidases"/>
    <property type="match status" value="1"/>
</dbReference>
<dbReference type="PROSITE" id="PS51904">
    <property type="entry name" value="GLYCOSYL_HYDROL_F25_2"/>
    <property type="match status" value="1"/>
</dbReference>
<name>A0A0M4FUJ8_9BACI</name>
<organism evidence="4 5">
    <name type="scientific">Bacillus gobiensis</name>
    <dbReference type="NCBI Taxonomy" id="1441095"/>
    <lineage>
        <taxon>Bacteria</taxon>
        <taxon>Bacillati</taxon>
        <taxon>Bacillota</taxon>
        <taxon>Bacilli</taxon>
        <taxon>Bacillales</taxon>
        <taxon>Bacillaceae</taxon>
        <taxon>Bacillus</taxon>
    </lineage>
</organism>
<reference evidence="5" key="1">
    <citation type="submission" date="2015-08" db="EMBL/GenBank/DDBJ databases">
        <title>Genome sequencing project for genomic taxonomy and phylogenomics of Bacillus-like bacteria.</title>
        <authorList>
            <person name="Liu B."/>
            <person name="Wang J."/>
            <person name="Zhu Y."/>
            <person name="Liu G."/>
            <person name="Chen Q."/>
            <person name="Chen Z."/>
            <person name="Lan J."/>
            <person name="Che J."/>
            <person name="Ge C."/>
            <person name="Shi H."/>
            <person name="Pan Z."/>
            <person name="Liu X."/>
        </authorList>
    </citation>
    <scope>NUCLEOTIDE SEQUENCE [LARGE SCALE GENOMIC DNA]</scope>
    <source>
        <strain evidence="5">FJAT-4402</strain>
    </source>
</reference>
<keyword evidence="3" id="KW-0326">Glycosidase</keyword>
<dbReference type="EMBL" id="CP012600">
    <property type="protein sequence ID" value="ALC83948.1"/>
    <property type="molecule type" value="Genomic_DNA"/>
</dbReference>
<keyword evidence="2 4" id="KW-0378">Hydrolase</keyword>
<dbReference type="SMART" id="SM00641">
    <property type="entry name" value="Glyco_25"/>
    <property type="match status" value="1"/>
</dbReference>
<evidence type="ECO:0000313" key="4">
    <source>
        <dbReference type="EMBL" id="ALC83948.1"/>
    </source>
</evidence>
<dbReference type="GO" id="GO:0009253">
    <property type="term" value="P:peptidoglycan catabolic process"/>
    <property type="evidence" value="ECO:0007669"/>
    <property type="project" value="InterPro"/>
</dbReference>
<dbReference type="Gene3D" id="3.20.20.80">
    <property type="entry name" value="Glycosidases"/>
    <property type="match status" value="1"/>
</dbReference>
<protein>
    <submittedName>
        <fullName evidence="4">Glycoside hydrolase family 25</fullName>
    </submittedName>
</protein>
<gene>
    <name evidence="4" type="ORF">AM592_22460</name>
</gene>
<dbReference type="InterPro" id="IPR002053">
    <property type="entry name" value="Glyco_hydro_25"/>
</dbReference>
<dbReference type="GO" id="GO:0003796">
    <property type="term" value="F:lysozyme activity"/>
    <property type="evidence" value="ECO:0007669"/>
    <property type="project" value="InterPro"/>
</dbReference>
<dbReference type="InterPro" id="IPR018077">
    <property type="entry name" value="Glyco_hydro_fam25_subgr"/>
</dbReference>
<evidence type="ECO:0000256" key="1">
    <source>
        <dbReference type="ARBA" id="ARBA00010646"/>
    </source>
</evidence>
<dbReference type="RefSeq" id="WP_053605834.1">
    <property type="nucleotide sequence ID" value="NZ_CP012600.1"/>
</dbReference>
<dbReference type="PANTHER" id="PTHR34135:SF2">
    <property type="entry name" value="LYSOZYME"/>
    <property type="match status" value="1"/>
</dbReference>
<comment type="similarity">
    <text evidence="1">Belongs to the glycosyl hydrolase 25 family.</text>
</comment>
<accession>A0A0M4FUJ8</accession>
<dbReference type="Pfam" id="PF01183">
    <property type="entry name" value="Glyco_hydro_25"/>
    <property type="match status" value="1"/>
</dbReference>
<evidence type="ECO:0000256" key="3">
    <source>
        <dbReference type="ARBA" id="ARBA00023295"/>
    </source>
</evidence>
<evidence type="ECO:0000256" key="2">
    <source>
        <dbReference type="ARBA" id="ARBA00022801"/>
    </source>
</evidence>
<reference evidence="4 5" key="2">
    <citation type="journal article" date="2016" name="Int. J. Syst. Evol. Microbiol.">
        <title>Bacillus gobiensis sp. nov., isolated from a soil sample.</title>
        <authorList>
            <person name="Liu B."/>
            <person name="Liu G.H."/>
            <person name="Cetin S."/>
            <person name="Schumann P."/>
            <person name="Pan Z.Z."/>
            <person name="Chen Q.Q."/>
        </authorList>
    </citation>
    <scope>NUCLEOTIDE SEQUENCE [LARGE SCALE GENOMIC DNA]</scope>
    <source>
        <strain evidence="4 5">FJAT-4402</strain>
    </source>
</reference>
<keyword evidence="5" id="KW-1185">Reference proteome</keyword>
<dbReference type="OrthoDB" id="9802228at2"/>
<sequence>MKNKKQKLFISLIILLLAAVVLTFVLWHRGIFIPNASNVKKYSVKGVDVSAYQGEISWPKIQEQNIRFAFIKATEGSTFVDKQFSDNWKNAKSTNLRIGAYHFFSYDSEGKRQAENYIKNVPIDEQALPPVIDVEFYGDKEKNPPNRMEVEKELKEMVKMLEDHYGKRVILYTTQKAYNLYIQGSYDQCDIWIRDVFTKPSLSDKRAWTFWQYTDRGLLEGYNGSEKEKFIDLNVFYGSENEFLKYGD</sequence>